<name>A0ABU9VXB2_9CLOT</name>
<dbReference type="RefSeq" id="WP_343187081.1">
    <property type="nucleotide sequence ID" value="NZ_JBCITM010000021.1"/>
</dbReference>
<dbReference type="Proteomes" id="UP001407405">
    <property type="component" value="Unassembled WGS sequence"/>
</dbReference>
<gene>
    <name evidence="2" type="ORF">AAIG11_15015</name>
</gene>
<sequence>MKAAKNANGAEIHGLSQGDENHSIGKPDVPSLESPANKKTTGNGR</sequence>
<accession>A0ABU9VXB2</accession>
<protein>
    <submittedName>
        <fullName evidence="2">Uncharacterized protein</fullName>
    </submittedName>
</protein>
<keyword evidence="3" id="KW-1185">Reference proteome</keyword>
<proteinExistence type="predicted"/>
<reference evidence="2 3" key="1">
    <citation type="submission" date="2024-04" db="EMBL/GenBank/DDBJ databases">
        <title>Genome sequencing and metabolic network reconstruction of aminoacids and betaine degradation by Anoxynatronum sibiricum.</title>
        <authorList>
            <person name="Detkova E.N."/>
            <person name="Boltjanskaja Y.V."/>
            <person name="Mardanov A.V."/>
            <person name="Kevbrin V."/>
        </authorList>
    </citation>
    <scope>NUCLEOTIDE SEQUENCE [LARGE SCALE GENOMIC DNA]</scope>
    <source>
        <strain evidence="2 3">Z-7981</strain>
    </source>
</reference>
<feature type="region of interest" description="Disordered" evidence="1">
    <location>
        <begin position="1"/>
        <end position="45"/>
    </location>
</feature>
<evidence type="ECO:0000313" key="2">
    <source>
        <dbReference type="EMBL" id="MEN1761796.1"/>
    </source>
</evidence>
<evidence type="ECO:0000256" key="1">
    <source>
        <dbReference type="SAM" id="MobiDB-lite"/>
    </source>
</evidence>
<evidence type="ECO:0000313" key="3">
    <source>
        <dbReference type="Proteomes" id="UP001407405"/>
    </source>
</evidence>
<comment type="caution">
    <text evidence="2">The sequence shown here is derived from an EMBL/GenBank/DDBJ whole genome shotgun (WGS) entry which is preliminary data.</text>
</comment>
<organism evidence="2 3">
    <name type="scientific">Anoxynatronum sibiricum</name>
    <dbReference type="NCBI Taxonomy" id="210623"/>
    <lineage>
        <taxon>Bacteria</taxon>
        <taxon>Bacillati</taxon>
        <taxon>Bacillota</taxon>
        <taxon>Clostridia</taxon>
        <taxon>Eubacteriales</taxon>
        <taxon>Clostridiaceae</taxon>
        <taxon>Anoxynatronum</taxon>
    </lineage>
</organism>
<dbReference type="EMBL" id="JBCITM010000021">
    <property type="protein sequence ID" value="MEN1761796.1"/>
    <property type="molecule type" value="Genomic_DNA"/>
</dbReference>